<sequence>MVKKFLTPIQKFVRIESLSGMLLFGATVLALILANSPLADRFQSIWQYKMGISTSGFELIKPLI</sequence>
<feature type="non-terminal residue" evidence="1">
    <location>
        <position position="64"/>
    </location>
</feature>
<dbReference type="EMBL" id="BART01029554">
    <property type="protein sequence ID" value="GAH08148.1"/>
    <property type="molecule type" value="Genomic_DNA"/>
</dbReference>
<reference evidence="1" key="1">
    <citation type="journal article" date="2014" name="Front. Microbiol.">
        <title>High frequency of phylogenetically diverse reductive dehalogenase-homologous genes in deep subseafloor sedimentary metagenomes.</title>
        <authorList>
            <person name="Kawai M."/>
            <person name="Futagami T."/>
            <person name="Toyoda A."/>
            <person name="Takaki Y."/>
            <person name="Nishi S."/>
            <person name="Hori S."/>
            <person name="Arai W."/>
            <person name="Tsubouchi T."/>
            <person name="Morono Y."/>
            <person name="Uchiyama I."/>
            <person name="Ito T."/>
            <person name="Fujiyama A."/>
            <person name="Inagaki F."/>
            <person name="Takami H."/>
        </authorList>
    </citation>
    <scope>NUCLEOTIDE SEQUENCE</scope>
    <source>
        <strain evidence="1">Expedition CK06-06</strain>
    </source>
</reference>
<accession>X1EHM3</accession>
<comment type="caution">
    <text evidence="1">The sequence shown here is derived from an EMBL/GenBank/DDBJ whole genome shotgun (WGS) entry which is preliminary data.</text>
</comment>
<protein>
    <submittedName>
        <fullName evidence="1">Uncharacterized protein</fullName>
    </submittedName>
</protein>
<dbReference type="InterPro" id="IPR023171">
    <property type="entry name" value="Na/H_antiporter_dom_sf"/>
</dbReference>
<dbReference type="Pfam" id="PF06965">
    <property type="entry name" value="Na_H_antiport_1"/>
    <property type="match status" value="1"/>
</dbReference>
<dbReference type="GO" id="GO:0006885">
    <property type="term" value="P:regulation of pH"/>
    <property type="evidence" value="ECO:0007669"/>
    <property type="project" value="InterPro"/>
</dbReference>
<proteinExistence type="predicted"/>
<organism evidence="1">
    <name type="scientific">marine sediment metagenome</name>
    <dbReference type="NCBI Taxonomy" id="412755"/>
    <lineage>
        <taxon>unclassified sequences</taxon>
        <taxon>metagenomes</taxon>
        <taxon>ecological metagenomes</taxon>
    </lineage>
</organism>
<dbReference type="Gene3D" id="1.20.1530.10">
    <property type="entry name" value="Na+/H+ antiporter like domain"/>
    <property type="match status" value="1"/>
</dbReference>
<evidence type="ECO:0000313" key="1">
    <source>
        <dbReference type="EMBL" id="GAH08148.1"/>
    </source>
</evidence>
<gene>
    <name evidence="1" type="ORF">S01H4_51823</name>
</gene>
<dbReference type="GO" id="GO:0006814">
    <property type="term" value="P:sodium ion transport"/>
    <property type="evidence" value="ECO:0007669"/>
    <property type="project" value="InterPro"/>
</dbReference>
<name>X1EHM3_9ZZZZ</name>
<dbReference type="GO" id="GO:0016020">
    <property type="term" value="C:membrane"/>
    <property type="evidence" value="ECO:0007669"/>
    <property type="project" value="InterPro"/>
</dbReference>
<dbReference type="AlphaFoldDB" id="X1EHM3"/>
<dbReference type="InterPro" id="IPR004670">
    <property type="entry name" value="NhaA"/>
</dbReference>